<name>V4W723_CITCL</name>
<dbReference type="EMBL" id="KI536312">
    <property type="protein sequence ID" value="ESR61939.1"/>
    <property type="molecule type" value="Genomic_DNA"/>
</dbReference>
<comment type="similarity">
    <text evidence="1">Belongs to the protease inhibitor I3 (leguminous Kunitz-type inhibitor) family.</text>
</comment>
<sequence>MRQSAMVRLVKSLSFFCLVLAITQAQPSDDLSPPVLDTNGQALQRGLEYYILPEDNATGGGLTLVDRNDSCPLYVGQKETSGSEGLFPVTFSPFVGEENIVRESHDFIVTFSAFTTCIQSTAWRVGESDPETGRRFIVTGGVPGFFRIDRNGTSYNLGWCPSMACPNCRLRCGFAGILIENGKRLLALDGPALPFVFKRA</sequence>
<dbReference type="Gene3D" id="2.80.10.50">
    <property type="match status" value="1"/>
</dbReference>
<dbReference type="InterPro" id="IPR011065">
    <property type="entry name" value="Kunitz_inhibitor_STI-like_sf"/>
</dbReference>
<dbReference type="SMART" id="SM00452">
    <property type="entry name" value="STI"/>
    <property type="match status" value="1"/>
</dbReference>
<dbReference type="KEGG" id="cic:CICLE_v10016767mg"/>
<evidence type="ECO:0000256" key="2">
    <source>
        <dbReference type="ARBA" id="ARBA00023157"/>
    </source>
</evidence>
<dbReference type="InParanoid" id="V4W723"/>
<feature type="chain" id="PRO_5004729644" evidence="3">
    <location>
        <begin position="26"/>
        <end position="200"/>
    </location>
</feature>
<dbReference type="SUPFAM" id="SSF50386">
    <property type="entry name" value="STI-like"/>
    <property type="match status" value="1"/>
</dbReference>
<gene>
    <name evidence="4" type="ORF">CICLE_v10016767mg</name>
</gene>
<dbReference type="PROSITE" id="PS00283">
    <property type="entry name" value="SOYBEAN_KUNITZ"/>
    <property type="match status" value="1"/>
</dbReference>
<dbReference type="PANTHER" id="PTHR33107">
    <property type="entry name" value="KUNITZ TRYPSIN INHIBITOR 2"/>
    <property type="match status" value="1"/>
</dbReference>
<reference evidence="4 5" key="1">
    <citation type="submission" date="2013-10" db="EMBL/GenBank/DDBJ databases">
        <authorList>
            <consortium name="International Citrus Genome Consortium"/>
            <person name="Jenkins J."/>
            <person name="Schmutz J."/>
            <person name="Prochnik S."/>
            <person name="Rokhsar D."/>
            <person name="Gmitter F."/>
            <person name="Ollitrault P."/>
            <person name="Machado M."/>
            <person name="Talon M."/>
            <person name="Wincker P."/>
            <person name="Jaillon O."/>
            <person name="Morgante M."/>
        </authorList>
    </citation>
    <scope>NUCLEOTIDE SEQUENCE</scope>
    <source>
        <strain evidence="5">cv. Clemenules</strain>
    </source>
</reference>
<dbReference type="PANTHER" id="PTHR33107:SF81">
    <property type="entry name" value="TRYPSIN INHIBITOR A"/>
    <property type="match status" value="1"/>
</dbReference>
<organism evidence="4 5">
    <name type="scientific">Citrus clementina</name>
    <name type="common">Clementine</name>
    <name type="synonym">Citrus deliciosa x Citrus sinensis</name>
    <dbReference type="NCBI Taxonomy" id="85681"/>
    <lineage>
        <taxon>Eukaryota</taxon>
        <taxon>Viridiplantae</taxon>
        <taxon>Streptophyta</taxon>
        <taxon>Embryophyta</taxon>
        <taxon>Tracheophyta</taxon>
        <taxon>Spermatophyta</taxon>
        <taxon>Magnoliopsida</taxon>
        <taxon>eudicotyledons</taxon>
        <taxon>Gunneridae</taxon>
        <taxon>Pentapetalae</taxon>
        <taxon>rosids</taxon>
        <taxon>malvids</taxon>
        <taxon>Sapindales</taxon>
        <taxon>Rutaceae</taxon>
        <taxon>Aurantioideae</taxon>
        <taxon>Citrus</taxon>
    </lineage>
</organism>
<dbReference type="STRING" id="85681.V4W723"/>
<dbReference type="Proteomes" id="UP000030687">
    <property type="component" value="Unassembled WGS sequence"/>
</dbReference>
<accession>V4W723</accession>
<dbReference type="OMA" id="NIVRESH"/>
<dbReference type="Gramene" id="ESR61939">
    <property type="protein sequence ID" value="ESR61939"/>
    <property type="gene ID" value="CICLE_v10016767mg"/>
</dbReference>
<dbReference type="eggNOG" id="ENOG502S0HP">
    <property type="taxonomic scope" value="Eukaryota"/>
</dbReference>
<dbReference type="Pfam" id="PF00197">
    <property type="entry name" value="Kunitz_legume"/>
    <property type="match status" value="1"/>
</dbReference>
<evidence type="ECO:0000313" key="5">
    <source>
        <dbReference type="Proteomes" id="UP000030687"/>
    </source>
</evidence>
<dbReference type="OrthoDB" id="1918435at2759"/>
<keyword evidence="5" id="KW-1185">Reference proteome</keyword>
<evidence type="ECO:0000256" key="1">
    <source>
        <dbReference type="ARBA" id="ARBA00005440"/>
    </source>
</evidence>
<feature type="signal peptide" evidence="3">
    <location>
        <begin position="1"/>
        <end position="25"/>
    </location>
</feature>
<keyword evidence="2" id="KW-1015">Disulfide bond</keyword>
<evidence type="ECO:0000256" key="3">
    <source>
        <dbReference type="SAM" id="SignalP"/>
    </source>
</evidence>
<keyword evidence="3" id="KW-0732">Signal</keyword>
<dbReference type="AlphaFoldDB" id="V4W723"/>
<dbReference type="MEROPS" id="I03.029"/>
<proteinExistence type="inferred from homology"/>
<dbReference type="GO" id="GO:0004866">
    <property type="term" value="F:endopeptidase inhibitor activity"/>
    <property type="evidence" value="ECO:0007669"/>
    <property type="project" value="InterPro"/>
</dbReference>
<dbReference type="InterPro" id="IPR002160">
    <property type="entry name" value="Prot_inh_Kunz-lg"/>
</dbReference>
<protein>
    <submittedName>
        <fullName evidence="4">Uncharacterized protein</fullName>
    </submittedName>
</protein>
<evidence type="ECO:0000313" key="4">
    <source>
        <dbReference type="EMBL" id="ESR61939.1"/>
    </source>
</evidence>
<dbReference type="CDD" id="cd23367">
    <property type="entry name" value="beta-trefoil_STI_KPI104-like"/>
    <property type="match status" value="1"/>
</dbReference>